<organism evidence="1 2">
    <name type="scientific">Trifolium medium</name>
    <dbReference type="NCBI Taxonomy" id="97028"/>
    <lineage>
        <taxon>Eukaryota</taxon>
        <taxon>Viridiplantae</taxon>
        <taxon>Streptophyta</taxon>
        <taxon>Embryophyta</taxon>
        <taxon>Tracheophyta</taxon>
        <taxon>Spermatophyta</taxon>
        <taxon>Magnoliopsida</taxon>
        <taxon>eudicotyledons</taxon>
        <taxon>Gunneridae</taxon>
        <taxon>Pentapetalae</taxon>
        <taxon>rosids</taxon>
        <taxon>fabids</taxon>
        <taxon>Fabales</taxon>
        <taxon>Fabaceae</taxon>
        <taxon>Papilionoideae</taxon>
        <taxon>50 kb inversion clade</taxon>
        <taxon>NPAAA clade</taxon>
        <taxon>Hologalegina</taxon>
        <taxon>IRL clade</taxon>
        <taxon>Trifolieae</taxon>
        <taxon>Trifolium</taxon>
    </lineage>
</organism>
<name>A0A392VR55_9FABA</name>
<reference evidence="1 2" key="1">
    <citation type="journal article" date="2018" name="Front. Plant Sci.">
        <title>Red Clover (Trifolium pratense) and Zigzag Clover (T. medium) - A Picture of Genomic Similarities and Differences.</title>
        <authorList>
            <person name="Dluhosova J."/>
            <person name="Istvanek J."/>
            <person name="Nedelnik J."/>
            <person name="Repkova J."/>
        </authorList>
    </citation>
    <scope>NUCLEOTIDE SEQUENCE [LARGE SCALE GENOMIC DNA]</scope>
    <source>
        <strain evidence="2">cv. 10/8</strain>
        <tissue evidence="1">Leaf</tissue>
    </source>
</reference>
<proteinExistence type="predicted"/>
<feature type="non-terminal residue" evidence="1">
    <location>
        <position position="1"/>
    </location>
</feature>
<evidence type="ECO:0000313" key="2">
    <source>
        <dbReference type="Proteomes" id="UP000265520"/>
    </source>
</evidence>
<sequence>VYVIRITVPRLIITKRQVRKDEKKWGVESRMVEEEEDRMKIVVVVDEEAE</sequence>
<dbReference type="EMBL" id="LXQA011230843">
    <property type="protein sequence ID" value="MCI89932.1"/>
    <property type="molecule type" value="Genomic_DNA"/>
</dbReference>
<dbReference type="AlphaFoldDB" id="A0A392VR55"/>
<evidence type="ECO:0000313" key="1">
    <source>
        <dbReference type="EMBL" id="MCI89932.1"/>
    </source>
</evidence>
<accession>A0A392VR55</accession>
<keyword evidence="2" id="KW-1185">Reference proteome</keyword>
<comment type="caution">
    <text evidence="1">The sequence shown here is derived from an EMBL/GenBank/DDBJ whole genome shotgun (WGS) entry which is preliminary data.</text>
</comment>
<protein>
    <submittedName>
        <fullName evidence="1">Uncharacterized protein</fullName>
    </submittedName>
</protein>
<dbReference type="Proteomes" id="UP000265520">
    <property type="component" value="Unassembled WGS sequence"/>
</dbReference>